<gene>
    <name evidence="2" type="ORF">DX116_17705</name>
</gene>
<reference evidence="2 3" key="1">
    <citation type="submission" date="2018-08" db="EMBL/GenBank/DDBJ databases">
        <title>Aeromicrobium sp. M2KJ-4, whole genome shotgun sequence.</title>
        <authorList>
            <person name="Tuo L."/>
        </authorList>
    </citation>
    <scope>NUCLEOTIDE SEQUENCE [LARGE SCALE GENOMIC DNA]</scope>
    <source>
        <strain evidence="2 3">M2KJ-4</strain>
    </source>
</reference>
<feature type="transmembrane region" description="Helical" evidence="1">
    <location>
        <begin position="142"/>
        <end position="163"/>
    </location>
</feature>
<dbReference type="OrthoDB" id="5193366at2"/>
<name>A0A371P4Y8_9ACTN</name>
<keyword evidence="1" id="KW-0472">Membrane</keyword>
<keyword evidence="1" id="KW-1133">Transmembrane helix</keyword>
<dbReference type="AlphaFoldDB" id="A0A371P4Y8"/>
<proteinExistence type="predicted"/>
<protein>
    <recommendedName>
        <fullName evidence="4">Integral membrane protein</fullName>
    </recommendedName>
</protein>
<evidence type="ECO:0000313" key="2">
    <source>
        <dbReference type="EMBL" id="REK70915.1"/>
    </source>
</evidence>
<feature type="transmembrane region" description="Helical" evidence="1">
    <location>
        <begin position="83"/>
        <end position="106"/>
    </location>
</feature>
<keyword evidence="1" id="KW-0812">Transmembrane</keyword>
<keyword evidence="3" id="KW-1185">Reference proteome</keyword>
<feature type="transmembrane region" description="Helical" evidence="1">
    <location>
        <begin position="20"/>
        <end position="36"/>
    </location>
</feature>
<evidence type="ECO:0000313" key="3">
    <source>
        <dbReference type="Proteomes" id="UP000265581"/>
    </source>
</evidence>
<dbReference type="Proteomes" id="UP000265581">
    <property type="component" value="Unassembled WGS sequence"/>
</dbReference>
<evidence type="ECO:0000256" key="1">
    <source>
        <dbReference type="SAM" id="Phobius"/>
    </source>
</evidence>
<dbReference type="RefSeq" id="WP_119705499.1">
    <property type="nucleotide sequence ID" value="NZ_JBHSOI010000002.1"/>
</dbReference>
<feature type="transmembrane region" description="Helical" evidence="1">
    <location>
        <begin position="42"/>
        <end position="62"/>
    </location>
</feature>
<evidence type="ECO:0008006" key="4">
    <source>
        <dbReference type="Google" id="ProtNLM"/>
    </source>
</evidence>
<organism evidence="2 3">
    <name type="scientific">Aeromicrobium endophyticum</name>
    <dbReference type="NCBI Taxonomy" id="2292704"/>
    <lineage>
        <taxon>Bacteria</taxon>
        <taxon>Bacillati</taxon>
        <taxon>Actinomycetota</taxon>
        <taxon>Actinomycetes</taxon>
        <taxon>Propionibacteriales</taxon>
        <taxon>Nocardioidaceae</taxon>
        <taxon>Aeromicrobium</taxon>
    </lineage>
</organism>
<sequence length="165" mass="17171">MVRTPRPPSTDEAADRISAYVYGNILVLAALVLLTNDDIDHGAGLAIVAGTAVSTFVAHAFAERLGSAVREGEHARMRVVLRDSLPIISSAALPALLMGAGAIGWISPAVALRIAEVSVVVRLGGTAFVVSRLQGRAVTAHTWFESMALAVTAVAIVGLKLLLTH</sequence>
<dbReference type="EMBL" id="QUBR01000002">
    <property type="protein sequence ID" value="REK70915.1"/>
    <property type="molecule type" value="Genomic_DNA"/>
</dbReference>
<accession>A0A371P4Y8</accession>
<comment type="caution">
    <text evidence="2">The sequence shown here is derived from an EMBL/GenBank/DDBJ whole genome shotgun (WGS) entry which is preliminary data.</text>
</comment>